<keyword evidence="2" id="KW-1185">Reference proteome</keyword>
<comment type="caution">
    <text evidence="1">The sequence shown here is derived from an EMBL/GenBank/DDBJ whole genome shotgun (WGS) entry which is preliminary data.</text>
</comment>
<proteinExistence type="predicted"/>
<evidence type="ECO:0000313" key="1">
    <source>
        <dbReference type="EMBL" id="KAI3689104.1"/>
    </source>
</evidence>
<dbReference type="Proteomes" id="UP001055811">
    <property type="component" value="Linkage Group LG09"/>
</dbReference>
<evidence type="ECO:0000313" key="2">
    <source>
        <dbReference type="Proteomes" id="UP001055811"/>
    </source>
</evidence>
<name>A0ACB8YUR4_CICIN</name>
<sequence length="86" mass="10137">MRTQSASRVYLSICEHIQNIFVNHLQQHIETKKLKTLIIFSYKIATTKKIDHPDKKPEFFPLQTWPSPPSRFSMHSSYSTYSLLLI</sequence>
<organism evidence="1 2">
    <name type="scientific">Cichorium intybus</name>
    <name type="common">Chicory</name>
    <dbReference type="NCBI Taxonomy" id="13427"/>
    <lineage>
        <taxon>Eukaryota</taxon>
        <taxon>Viridiplantae</taxon>
        <taxon>Streptophyta</taxon>
        <taxon>Embryophyta</taxon>
        <taxon>Tracheophyta</taxon>
        <taxon>Spermatophyta</taxon>
        <taxon>Magnoliopsida</taxon>
        <taxon>eudicotyledons</taxon>
        <taxon>Gunneridae</taxon>
        <taxon>Pentapetalae</taxon>
        <taxon>asterids</taxon>
        <taxon>campanulids</taxon>
        <taxon>Asterales</taxon>
        <taxon>Asteraceae</taxon>
        <taxon>Cichorioideae</taxon>
        <taxon>Cichorieae</taxon>
        <taxon>Cichoriinae</taxon>
        <taxon>Cichorium</taxon>
    </lineage>
</organism>
<protein>
    <submittedName>
        <fullName evidence="1">Uncharacterized protein</fullName>
    </submittedName>
</protein>
<dbReference type="EMBL" id="CM042017">
    <property type="protein sequence ID" value="KAI3689104.1"/>
    <property type="molecule type" value="Genomic_DNA"/>
</dbReference>
<gene>
    <name evidence="1" type="ORF">L2E82_47053</name>
</gene>
<reference evidence="1 2" key="2">
    <citation type="journal article" date="2022" name="Mol. Ecol. Resour.">
        <title>The genomes of chicory, endive, great burdock and yacon provide insights into Asteraceae paleo-polyploidization history and plant inulin production.</title>
        <authorList>
            <person name="Fan W."/>
            <person name="Wang S."/>
            <person name="Wang H."/>
            <person name="Wang A."/>
            <person name="Jiang F."/>
            <person name="Liu H."/>
            <person name="Zhao H."/>
            <person name="Xu D."/>
            <person name="Zhang Y."/>
        </authorList>
    </citation>
    <scope>NUCLEOTIDE SEQUENCE [LARGE SCALE GENOMIC DNA]</scope>
    <source>
        <strain evidence="2">cv. Punajuju</strain>
        <tissue evidence="1">Leaves</tissue>
    </source>
</reference>
<reference evidence="2" key="1">
    <citation type="journal article" date="2022" name="Mol. Ecol. Resour.">
        <title>The genomes of chicory, endive, great burdock and yacon provide insights into Asteraceae palaeo-polyploidization history and plant inulin production.</title>
        <authorList>
            <person name="Fan W."/>
            <person name="Wang S."/>
            <person name="Wang H."/>
            <person name="Wang A."/>
            <person name="Jiang F."/>
            <person name="Liu H."/>
            <person name="Zhao H."/>
            <person name="Xu D."/>
            <person name="Zhang Y."/>
        </authorList>
    </citation>
    <scope>NUCLEOTIDE SEQUENCE [LARGE SCALE GENOMIC DNA]</scope>
    <source>
        <strain evidence="2">cv. Punajuju</strain>
    </source>
</reference>
<accession>A0ACB8YUR4</accession>